<reference evidence="3 5" key="3">
    <citation type="submission" date="2024-06" db="EMBL/GenBank/DDBJ databases">
        <title>Halorubrum miltondacostae sp. nov., a potential PHA producer isolated from an inland solar saltern in Rio Maior, Portugal.</title>
        <authorList>
            <person name="Albuquerque L."/>
            <person name="Viver T."/>
            <person name="Barroso C."/>
            <person name="Claudino R."/>
            <person name="Galvan M."/>
            <person name="Simoes G."/>
            <person name="Lobo Da Cunha A."/>
            <person name="Egas C."/>
        </authorList>
    </citation>
    <scope>NUCLEOTIDE SEQUENCE [LARGE SCALE GENOMIC DNA]</scope>
    <source>
        <strain evidence="3 5">DSM 18646</strain>
    </source>
</reference>
<accession>A0AAV3SXJ0</accession>
<evidence type="ECO:0000313" key="4">
    <source>
        <dbReference type="Proteomes" id="UP001501425"/>
    </source>
</evidence>
<comment type="caution">
    <text evidence="2">The sequence shown here is derived from an EMBL/GenBank/DDBJ whole genome shotgun (WGS) entry which is preliminary data.</text>
</comment>
<dbReference type="EMBL" id="JBEDNW010000007">
    <property type="protein sequence ID" value="MEZ3168301.1"/>
    <property type="molecule type" value="Genomic_DNA"/>
</dbReference>
<organism evidence="2 4">
    <name type="scientific">Halorubrum ejinorense</name>
    <dbReference type="NCBI Taxonomy" id="425309"/>
    <lineage>
        <taxon>Archaea</taxon>
        <taxon>Methanobacteriati</taxon>
        <taxon>Methanobacteriota</taxon>
        <taxon>Stenosarchaea group</taxon>
        <taxon>Halobacteria</taxon>
        <taxon>Halobacteriales</taxon>
        <taxon>Haloferacaceae</taxon>
        <taxon>Halorubrum</taxon>
    </lineage>
</organism>
<evidence type="ECO:0000313" key="3">
    <source>
        <dbReference type="EMBL" id="MEZ3168301.1"/>
    </source>
</evidence>
<keyword evidence="1" id="KW-0812">Transmembrane</keyword>
<dbReference type="Proteomes" id="UP001501425">
    <property type="component" value="Unassembled WGS sequence"/>
</dbReference>
<keyword evidence="1" id="KW-1133">Transmembrane helix</keyword>
<proteinExistence type="predicted"/>
<evidence type="ECO:0000256" key="1">
    <source>
        <dbReference type="SAM" id="Phobius"/>
    </source>
</evidence>
<feature type="transmembrane region" description="Helical" evidence="1">
    <location>
        <begin position="55"/>
        <end position="77"/>
    </location>
</feature>
<protein>
    <submittedName>
        <fullName evidence="2">Uncharacterized protein</fullName>
    </submittedName>
</protein>
<dbReference type="Proteomes" id="UP001567571">
    <property type="component" value="Unassembled WGS sequence"/>
</dbReference>
<evidence type="ECO:0000313" key="5">
    <source>
        <dbReference type="Proteomes" id="UP001567571"/>
    </source>
</evidence>
<reference evidence="2" key="1">
    <citation type="journal article" date="2014" name="Int. J. Syst. Evol. Microbiol.">
        <title>Complete genome sequence of Corynebacterium casei LMG S-19264T (=DSM 44701T), isolated from a smear-ripened cheese.</title>
        <authorList>
            <consortium name="US DOE Joint Genome Institute (JGI-PGF)"/>
            <person name="Walter F."/>
            <person name="Albersmeier A."/>
            <person name="Kalinowski J."/>
            <person name="Ruckert C."/>
        </authorList>
    </citation>
    <scope>NUCLEOTIDE SEQUENCE</scope>
    <source>
        <strain evidence="2">JCM 14265</strain>
    </source>
</reference>
<evidence type="ECO:0000313" key="2">
    <source>
        <dbReference type="EMBL" id="GAA0555939.1"/>
    </source>
</evidence>
<dbReference type="RefSeq" id="WP_137711084.1">
    <property type="nucleotide sequence ID" value="NZ_BAAADQ010000020.1"/>
</dbReference>
<sequence>MSDKQLSLLLLGGSHIGDSSDRFELTKQKFDTVDFVFIECVTDDESAYTKAKTSVIAPLIVLGAILVLAAESIANAIGKGDEQLKQQIANEYDVEIIEVDGSFHPTINSSPYFWFLSNFALLFIVFVTQAAFGNPIFTLIAFIYVTAVAFLSYLAATLYGRDAQMALDIEQHAQTHSGNACAIVGGHHERGLIDRLINSSNVQIIPQDD</sequence>
<dbReference type="EMBL" id="BAAADQ010000020">
    <property type="protein sequence ID" value="GAA0555939.1"/>
    <property type="molecule type" value="Genomic_DNA"/>
</dbReference>
<feature type="transmembrane region" description="Helical" evidence="1">
    <location>
        <begin position="112"/>
        <end position="130"/>
    </location>
</feature>
<keyword evidence="1" id="KW-0472">Membrane</keyword>
<dbReference type="AlphaFoldDB" id="A0AAV3SXJ0"/>
<gene>
    <name evidence="3" type="ORF">ABNG02_13300</name>
    <name evidence="2" type="ORF">GCM10008994_33620</name>
</gene>
<keyword evidence="5" id="KW-1185">Reference proteome</keyword>
<name>A0AAV3SXJ0_9EURY</name>
<feature type="transmembrane region" description="Helical" evidence="1">
    <location>
        <begin position="136"/>
        <end position="156"/>
    </location>
</feature>
<reference evidence="2" key="2">
    <citation type="submission" date="2023-12" db="EMBL/GenBank/DDBJ databases">
        <authorList>
            <person name="Sun Q."/>
            <person name="Inoue M."/>
        </authorList>
    </citation>
    <scope>NUCLEOTIDE SEQUENCE</scope>
    <source>
        <strain evidence="2">JCM 14265</strain>
    </source>
</reference>